<dbReference type="InParanoid" id="G2YPZ3"/>
<evidence type="ECO:0000313" key="3">
    <source>
        <dbReference type="Proteomes" id="UP000008177"/>
    </source>
</evidence>
<evidence type="ECO:0000313" key="2">
    <source>
        <dbReference type="EMBL" id="CCD53691.1"/>
    </source>
</evidence>
<gene>
    <name evidence="2" type="ORF">BofuT4_uP137360.1</name>
</gene>
<proteinExistence type="predicted"/>
<organism evidence="2 3">
    <name type="scientific">Botryotinia fuckeliana (strain T4)</name>
    <name type="common">Noble rot fungus</name>
    <name type="synonym">Botrytis cinerea</name>
    <dbReference type="NCBI Taxonomy" id="999810"/>
    <lineage>
        <taxon>Eukaryota</taxon>
        <taxon>Fungi</taxon>
        <taxon>Dikarya</taxon>
        <taxon>Ascomycota</taxon>
        <taxon>Pezizomycotina</taxon>
        <taxon>Leotiomycetes</taxon>
        <taxon>Helotiales</taxon>
        <taxon>Sclerotiniaceae</taxon>
        <taxon>Botrytis</taxon>
    </lineage>
</organism>
<dbReference type="Proteomes" id="UP000008177">
    <property type="component" value="Unplaced contigs"/>
</dbReference>
<dbReference type="AlphaFoldDB" id="G2YPZ3"/>
<evidence type="ECO:0000256" key="1">
    <source>
        <dbReference type="SAM" id="MobiDB-lite"/>
    </source>
</evidence>
<sequence length="59" mass="6763">MAFWGSNSKQKHGTAGGKKEEERKEEKRKKGTFDSGSRPVDLTEPMLPMIPTYVLHRRC</sequence>
<reference evidence="3" key="1">
    <citation type="journal article" date="2011" name="PLoS Genet.">
        <title>Genomic analysis of the necrotrophic fungal pathogens Sclerotinia sclerotiorum and Botrytis cinerea.</title>
        <authorList>
            <person name="Amselem J."/>
            <person name="Cuomo C.A."/>
            <person name="van Kan J.A."/>
            <person name="Viaud M."/>
            <person name="Benito E.P."/>
            <person name="Couloux A."/>
            <person name="Coutinho P.M."/>
            <person name="de Vries R.P."/>
            <person name="Dyer P.S."/>
            <person name="Fillinger S."/>
            <person name="Fournier E."/>
            <person name="Gout L."/>
            <person name="Hahn M."/>
            <person name="Kohn L."/>
            <person name="Lapalu N."/>
            <person name="Plummer K.M."/>
            <person name="Pradier J.M."/>
            <person name="Quevillon E."/>
            <person name="Sharon A."/>
            <person name="Simon A."/>
            <person name="ten Have A."/>
            <person name="Tudzynski B."/>
            <person name="Tudzynski P."/>
            <person name="Wincker P."/>
            <person name="Andrew M."/>
            <person name="Anthouard V."/>
            <person name="Beever R.E."/>
            <person name="Beffa R."/>
            <person name="Benoit I."/>
            <person name="Bouzid O."/>
            <person name="Brault B."/>
            <person name="Chen Z."/>
            <person name="Choquer M."/>
            <person name="Collemare J."/>
            <person name="Cotton P."/>
            <person name="Danchin E.G."/>
            <person name="Da Silva C."/>
            <person name="Gautier A."/>
            <person name="Giraud C."/>
            <person name="Giraud T."/>
            <person name="Gonzalez C."/>
            <person name="Grossetete S."/>
            <person name="Guldener U."/>
            <person name="Henrissat B."/>
            <person name="Howlett B.J."/>
            <person name="Kodira C."/>
            <person name="Kretschmer M."/>
            <person name="Lappartient A."/>
            <person name="Leroch M."/>
            <person name="Levis C."/>
            <person name="Mauceli E."/>
            <person name="Neuveglise C."/>
            <person name="Oeser B."/>
            <person name="Pearson M."/>
            <person name="Poulain J."/>
            <person name="Poussereau N."/>
            <person name="Quesneville H."/>
            <person name="Rascle C."/>
            <person name="Schumacher J."/>
            <person name="Segurens B."/>
            <person name="Sexton A."/>
            <person name="Silva E."/>
            <person name="Sirven C."/>
            <person name="Soanes D.M."/>
            <person name="Talbot N.J."/>
            <person name="Templeton M."/>
            <person name="Yandava C."/>
            <person name="Yarden O."/>
            <person name="Zeng Q."/>
            <person name="Rollins J.A."/>
            <person name="Lebrun M.H."/>
            <person name="Dickman M."/>
        </authorList>
    </citation>
    <scope>NUCLEOTIDE SEQUENCE [LARGE SCALE GENOMIC DNA]</scope>
    <source>
        <strain evidence="3">T4</strain>
    </source>
</reference>
<protein>
    <submittedName>
        <fullName evidence="2">Uncharacterized protein</fullName>
    </submittedName>
</protein>
<accession>G2YPZ3</accession>
<feature type="region of interest" description="Disordered" evidence="1">
    <location>
        <begin position="1"/>
        <end position="44"/>
    </location>
</feature>
<dbReference type="EMBL" id="FQ790347">
    <property type="protein sequence ID" value="CCD53691.1"/>
    <property type="molecule type" value="Genomic_DNA"/>
</dbReference>
<dbReference type="HOGENOM" id="CLU_2960513_0_0_1"/>
<name>G2YPZ3_BOTF4</name>